<dbReference type="AlphaFoldDB" id="A0A5E4CTZ0"/>
<dbReference type="EMBL" id="CABDUW010001915">
    <property type="protein sequence ID" value="VTJ84619.1"/>
    <property type="molecule type" value="Genomic_DNA"/>
</dbReference>
<evidence type="ECO:0000256" key="1">
    <source>
        <dbReference type="SAM" id="MobiDB-lite"/>
    </source>
</evidence>
<dbReference type="Proteomes" id="UP000662637">
    <property type="component" value="Unassembled WGS sequence"/>
</dbReference>
<evidence type="ECO:0000313" key="4">
    <source>
        <dbReference type="Proteomes" id="UP000335636"/>
    </source>
</evidence>
<organism evidence="3 4">
    <name type="scientific">Marmota monax</name>
    <name type="common">Woodchuck</name>
    <dbReference type="NCBI Taxonomy" id="9995"/>
    <lineage>
        <taxon>Eukaryota</taxon>
        <taxon>Metazoa</taxon>
        <taxon>Chordata</taxon>
        <taxon>Craniata</taxon>
        <taxon>Vertebrata</taxon>
        <taxon>Euteleostomi</taxon>
        <taxon>Mammalia</taxon>
        <taxon>Eutheria</taxon>
        <taxon>Euarchontoglires</taxon>
        <taxon>Glires</taxon>
        <taxon>Rodentia</taxon>
        <taxon>Sciuromorpha</taxon>
        <taxon>Sciuridae</taxon>
        <taxon>Xerinae</taxon>
        <taxon>Marmotini</taxon>
        <taxon>Marmota</taxon>
    </lineage>
</organism>
<name>A0A5E4CTZ0_MARMO</name>
<evidence type="ECO:0000313" key="3">
    <source>
        <dbReference type="EMBL" id="VTJ84619.1"/>
    </source>
</evidence>
<reference evidence="2" key="2">
    <citation type="submission" date="2020-08" db="EMBL/GenBank/DDBJ databases">
        <authorList>
            <person name="Shumante A."/>
            <person name="Zimin A.V."/>
            <person name="Puiu D."/>
            <person name="Salzberg S.L."/>
        </authorList>
    </citation>
    <scope>NUCLEOTIDE SEQUENCE</scope>
    <source>
        <strain evidence="2">WC2-LM</strain>
        <tissue evidence="2">Liver</tissue>
    </source>
</reference>
<dbReference type="Proteomes" id="UP000335636">
    <property type="component" value="Unassembled WGS sequence"/>
</dbReference>
<keyword evidence="4" id="KW-1185">Reference proteome</keyword>
<evidence type="ECO:0000313" key="2">
    <source>
        <dbReference type="EMBL" id="KAF7479988.1"/>
    </source>
</evidence>
<dbReference type="EMBL" id="WJEC01001006">
    <property type="protein sequence ID" value="KAF7479988.1"/>
    <property type="molecule type" value="Genomic_DNA"/>
</dbReference>
<feature type="region of interest" description="Disordered" evidence="1">
    <location>
        <begin position="74"/>
        <end position="116"/>
    </location>
</feature>
<reference evidence="3 4" key="1">
    <citation type="submission" date="2019-04" db="EMBL/GenBank/DDBJ databases">
        <authorList>
            <person name="Alioto T."/>
            <person name="Alioto T."/>
        </authorList>
    </citation>
    <scope>NUCLEOTIDE SEQUENCE [LARGE SCALE GENOMIC DNA]</scope>
</reference>
<sequence length="116" mass="12735">MHSPPRDQAAIMLWKLVENVKYEDIYEVLCTRLSPRRLAQRLSGWRICAPQSRSLTPPRGPTALPHALFHLGLGLTRRPRSSTANERGGRPGGAQGARRDGKGRQAGPAEPCSGEE</sequence>
<proteinExistence type="predicted"/>
<accession>A0A5E4CTZ0</accession>
<gene>
    <name evidence="2" type="ORF">GHT09_008771</name>
    <name evidence="3" type="ORF">MONAX_5E015943</name>
</gene>
<protein>
    <submittedName>
        <fullName evidence="3">Uncharacterized protein</fullName>
    </submittedName>
</protein>